<evidence type="ECO:0000259" key="1">
    <source>
        <dbReference type="PROSITE" id="PS50943"/>
    </source>
</evidence>
<organism evidence="2 3">
    <name type="scientific">Billgrantia desiderata</name>
    <dbReference type="NCBI Taxonomy" id="52021"/>
    <lineage>
        <taxon>Bacteria</taxon>
        <taxon>Pseudomonadati</taxon>
        <taxon>Pseudomonadota</taxon>
        <taxon>Gammaproteobacteria</taxon>
        <taxon>Oceanospirillales</taxon>
        <taxon>Halomonadaceae</taxon>
        <taxon>Billgrantia</taxon>
    </lineage>
</organism>
<proteinExistence type="predicted"/>
<evidence type="ECO:0000313" key="3">
    <source>
        <dbReference type="Proteomes" id="UP001320154"/>
    </source>
</evidence>
<keyword evidence="3" id="KW-1185">Reference proteome</keyword>
<gene>
    <name evidence="2" type="ORF">HOP60_09915</name>
</gene>
<name>A0ABS9B4C0_9GAMM</name>
<dbReference type="Proteomes" id="UP001320154">
    <property type="component" value="Unassembled WGS sequence"/>
</dbReference>
<reference evidence="2 3" key="1">
    <citation type="journal article" date="2021" name="Front. Microbiol.">
        <title>Aerobic Denitrification and Heterotrophic Sulfur Oxidation in the Genus Halomonas Revealed by Six Novel Species Characterizations and Genome-Based Analysis.</title>
        <authorList>
            <person name="Wang L."/>
            <person name="Shao Z."/>
        </authorList>
    </citation>
    <scope>NUCLEOTIDE SEQUENCE [LARGE SCALE GENOMIC DNA]</scope>
    <source>
        <strain evidence="2 3">MCCC 1A05748</strain>
    </source>
</reference>
<dbReference type="EMBL" id="JABFTQ010000005">
    <property type="protein sequence ID" value="MCE8047044.1"/>
    <property type="molecule type" value="Genomic_DNA"/>
</dbReference>
<evidence type="ECO:0000313" key="2">
    <source>
        <dbReference type="EMBL" id="MCE8047044.1"/>
    </source>
</evidence>
<protein>
    <submittedName>
        <fullName evidence="2">Helix-turn-helix transcriptional regulator</fullName>
    </submittedName>
</protein>
<comment type="caution">
    <text evidence="2">The sequence shown here is derived from an EMBL/GenBank/DDBJ whole genome shotgun (WGS) entry which is preliminary data.</text>
</comment>
<dbReference type="RefSeq" id="WP_234250553.1">
    <property type="nucleotide sequence ID" value="NZ_JABFTQ010000005.1"/>
</dbReference>
<sequence>MPRRAVPEEEKRLVWERIKGAAQKHHKHYDEHGIVSLVARDAGVTPQSAHGWKDAKTKPTMKALSKLSARYGVSLKYLEGAADDPAQTAPPDEADLRAKMVALVEEALIITAVPDDRNMVLSLCDLALQLLQSGKDDNAVLVELTRKARAMSSENHSQDH</sequence>
<dbReference type="InterPro" id="IPR001387">
    <property type="entry name" value="Cro/C1-type_HTH"/>
</dbReference>
<feature type="domain" description="HTH cro/C1-type" evidence="1">
    <location>
        <begin position="38"/>
        <end position="78"/>
    </location>
</feature>
<dbReference type="CDD" id="cd00093">
    <property type="entry name" value="HTH_XRE"/>
    <property type="match status" value="1"/>
</dbReference>
<dbReference type="PROSITE" id="PS50943">
    <property type="entry name" value="HTH_CROC1"/>
    <property type="match status" value="1"/>
</dbReference>
<accession>A0ABS9B4C0</accession>